<sequence length="73" mass="8884">MRSLKEIDDEIKMIEHQKNLDEENHFFCFFPQHIANLIRLQKEREETVAFIKENILYELIQENNQAHPSDSQR</sequence>
<dbReference type="EMBL" id="BK016245">
    <property type="protein sequence ID" value="DAG04854.1"/>
    <property type="molecule type" value="Genomic_DNA"/>
</dbReference>
<organism evidence="1">
    <name type="scientific">Siphoviridae sp. ctGa111</name>
    <dbReference type="NCBI Taxonomy" id="2825413"/>
    <lineage>
        <taxon>Viruses</taxon>
        <taxon>Duplodnaviria</taxon>
        <taxon>Heunggongvirae</taxon>
        <taxon>Uroviricota</taxon>
        <taxon>Caudoviricetes</taxon>
    </lineage>
</organism>
<reference evidence="1" key="1">
    <citation type="journal article" date="2021" name="Proc. Natl. Acad. Sci. U.S.A.">
        <title>A Catalog of Tens of Thousands of Viruses from Human Metagenomes Reveals Hidden Associations with Chronic Diseases.</title>
        <authorList>
            <person name="Tisza M.J."/>
            <person name="Buck C.B."/>
        </authorList>
    </citation>
    <scope>NUCLEOTIDE SEQUENCE</scope>
    <source>
        <strain evidence="1">CtGa111</strain>
    </source>
</reference>
<name>A0A8S5VDV4_9CAUD</name>
<proteinExistence type="predicted"/>
<protein>
    <submittedName>
        <fullName evidence="1">Uncharacterized protein</fullName>
    </submittedName>
</protein>
<evidence type="ECO:0000313" key="1">
    <source>
        <dbReference type="EMBL" id="DAG04854.1"/>
    </source>
</evidence>
<accession>A0A8S5VDV4</accession>